<keyword evidence="2" id="KW-1185">Reference proteome</keyword>
<accession>A0ACC1NXG6</accession>
<gene>
    <name evidence="1" type="ORF">NQ176_g406</name>
</gene>
<reference evidence="1" key="1">
    <citation type="submission" date="2022-08" db="EMBL/GenBank/DDBJ databases">
        <title>Genome Sequence of Lecanicillium fungicola.</title>
        <authorList>
            <person name="Buettner E."/>
        </authorList>
    </citation>
    <scope>NUCLEOTIDE SEQUENCE</scope>
    <source>
        <strain evidence="1">Babe33</strain>
    </source>
</reference>
<evidence type="ECO:0000313" key="1">
    <source>
        <dbReference type="EMBL" id="KAJ2983833.1"/>
    </source>
</evidence>
<organism evidence="1 2">
    <name type="scientific">Zarea fungicola</name>
    <dbReference type="NCBI Taxonomy" id="93591"/>
    <lineage>
        <taxon>Eukaryota</taxon>
        <taxon>Fungi</taxon>
        <taxon>Dikarya</taxon>
        <taxon>Ascomycota</taxon>
        <taxon>Pezizomycotina</taxon>
        <taxon>Sordariomycetes</taxon>
        <taxon>Hypocreomycetidae</taxon>
        <taxon>Hypocreales</taxon>
        <taxon>Cordycipitaceae</taxon>
        <taxon>Zarea</taxon>
    </lineage>
</organism>
<protein>
    <submittedName>
        <fullName evidence="1">Uncharacterized protein</fullName>
    </submittedName>
</protein>
<proteinExistence type="predicted"/>
<comment type="caution">
    <text evidence="1">The sequence shown here is derived from an EMBL/GenBank/DDBJ whole genome shotgun (WGS) entry which is preliminary data.</text>
</comment>
<sequence>MNGSPTAMHIDAVDAFARTLYLRTKQIPPPTFDDAAVAVRQMHISLRHLREEARDAKSVLNRPDSAVYTRQLQPIVEDCEFALKQLETVLGRYDNASGPPDVAALIDRIASVTAKIAQEEMNVAFFLDTVQVHPKSTTDESPPLPDHATLDEITEEIDVMASRVFTRHAGAPDNDSEAIWREFRAELLKEAFTSDELDAHKSAIRAYIRKLGSAWNRNCGANPTYQTVAEFEANTAPQVVRSPTHVPVVPPKIPIIPPKETQRSPVSAKAIPSIKDDGHLSDKLSATVLPSQYSFNAPVDMELEKRADLSMTLISTKDLVAMDSINNGMSAMNLNSGSPQAQHSHLAPNKPDGLSHSPTSQMLGSSPRYYSTNPSVASTTQQNYRNTSPNRPMRLAPDRYGREIPLDAEWTKVRRTLISPEALDRAGVRYEARPDYVAILGRLSRDEIAEFARQSAEGRSAPVLSVPPREAASAQSAMRTPGRASADPQYAGISTRSRYLDDPPEDDSLIQIIGHRMKNTMDNIEAPKWFQGIGEGLKKPRWMRRDGDTSSNSQQPRSDIRSWFGGSGNGGAGGSGRIRL</sequence>
<evidence type="ECO:0000313" key="2">
    <source>
        <dbReference type="Proteomes" id="UP001143910"/>
    </source>
</evidence>
<dbReference type="EMBL" id="JANJQO010000015">
    <property type="protein sequence ID" value="KAJ2983833.1"/>
    <property type="molecule type" value="Genomic_DNA"/>
</dbReference>
<dbReference type="Proteomes" id="UP001143910">
    <property type="component" value="Unassembled WGS sequence"/>
</dbReference>
<name>A0ACC1NXG6_9HYPO</name>